<dbReference type="Gene3D" id="3.40.50.720">
    <property type="entry name" value="NAD(P)-binding Rossmann-like Domain"/>
    <property type="match status" value="1"/>
</dbReference>
<sequence>MAHALILGASGISGWSLMNQARNYPTPTTFVRITGTTNRPLTLEQARLPPDSRMLIASGIDFTKSVEEVVVSLHKKIPDVNSVTHVFFTAYIQTNDFASLRDKNTSLLDVAIRAIEQVAPDLKSVILQTGGKGYGLEFPKEIDIKVPLRESHPRIPEPWASNIFYYTQYDSLKSLSHGKSWTFSEIRPDGIVGFTPTVNAMNLAQGIGVYLSIYRAVRGAGAPVPFPGHEHGYRSTHTDTFQDLLAKMEIYAAVNTEMCGDGGVFNIANASKPVTWQQVWPGLCAHFGLVGEGPAAKAVQPIKMETFVKENKAAWSELAREHGLDETLVERIGWGFAHFMVVDFDFDRPYDLSRAREVGFADEVDTVESYVLSWERMRAANQLPPVQGWLSWL</sequence>
<feature type="domain" description="PRISE-like Rossmann-fold" evidence="1">
    <location>
        <begin position="4"/>
        <end position="384"/>
    </location>
</feature>
<protein>
    <submittedName>
        <fullName evidence="2">Short chain dehydrogenase sirR</fullName>
    </submittedName>
</protein>
<evidence type="ECO:0000313" key="3">
    <source>
        <dbReference type="Proteomes" id="UP000295083"/>
    </source>
</evidence>
<dbReference type="EMBL" id="QAPG01010712">
    <property type="protein sequence ID" value="TDZ13592.1"/>
    <property type="molecule type" value="Genomic_DNA"/>
</dbReference>
<dbReference type="InterPro" id="IPR055222">
    <property type="entry name" value="PRISE-like_Rossmann-fold"/>
</dbReference>
<dbReference type="Proteomes" id="UP000295083">
    <property type="component" value="Unassembled WGS sequence"/>
</dbReference>
<dbReference type="SUPFAM" id="SSF51735">
    <property type="entry name" value="NAD(P)-binding Rossmann-fold domains"/>
    <property type="match status" value="1"/>
</dbReference>
<reference evidence="2 3" key="1">
    <citation type="submission" date="2018-11" db="EMBL/GenBank/DDBJ databases">
        <title>Genome sequence and assembly of Colletotrichum spinosum.</title>
        <authorList>
            <person name="Gan P."/>
            <person name="Shirasu K."/>
        </authorList>
    </citation>
    <scope>NUCLEOTIDE SEQUENCE [LARGE SCALE GENOMIC DNA]</scope>
    <source>
        <strain evidence="2 3">CBS 515.97</strain>
    </source>
</reference>
<proteinExistence type="predicted"/>
<gene>
    <name evidence="2" type="primary">sirR</name>
    <name evidence="2" type="ORF">C8035_v004269</name>
</gene>
<dbReference type="AlphaFoldDB" id="A0A4V3HQ85"/>
<dbReference type="InterPro" id="IPR036291">
    <property type="entry name" value="NAD(P)-bd_dom_sf"/>
</dbReference>
<dbReference type="Pfam" id="PF22917">
    <property type="entry name" value="PRISE"/>
    <property type="match status" value="1"/>
</dbReference>
<accession>A0A4V3HQ85</accession>
<comment type="caution">
    <text evidence="2">The sequence shown here is derived from an EMBL/GenBank/DDBJ whole genome shotgun (WGS) entry which is preliminary data.</text>
</comment>
<dbReference type="PANTHER" id="PTHR32487">
    <property type="entry name" value="3-OXO-DELTA(4,5)-STEROID 5-BETA-REDUCTASE"/>
    <property type="match status" value="1"/>
</dbReference>
<evidence type="ECO:0000313" key="2">
    <source>
        <dbReference type="EMBL" id="TDZ13592.1"/>
    </source>
</evidence>
<keyword evidence="3" id="KW-1185">Reference proteome</keyword>
<dbReference type="CDD" id="cd08948">
    <property type="entry name" value="5beta-POR_like_SDR_a"/>
    <property type="match status" value="1"/>
</dbReference>
<name>A0A4V3HQ85_9PEZI</name>
<dbReference type="PANTHER" id="PTHR32487:SF8">
    <property type="entry name" value="NAD-DEPENDENT EPIMERASE_DEHYDRATASE DOMAIN-CONTAINING PROTEIN"/>
    <property type="match status" value="1"/>
</dbReference>
<organism evidence="2 3">
    <name type="scientific">Colletotrichum spinosum</name>
    <dbReference type="NCBI Taxonomy" id="1347390"/>
    <lineage>
        <taxon>Eukaryota</taxon>
        <taxon>Fungi</taxon>
        <taxon>Dikarya</taxon>
        <taxon>Ascomycota</taxon>
        <taxon>Pezizomycotina</taxon>
        <taxon>Sordariomycetes</taxon>
        <taxon>Hypocreomycetidae</taxon>
        <taxon>Glomerellales</taxon>
        <taxon>Glomerellaceae</taxon>
        <taxon>Colletotrichum</taxon>
        <taxon>Colletotrichum orbiculare species complex</taxon>
    </lineage>
</organism>
<evidence type="ECO:0000259" key="1">
    <source>
        <dbReference type="Pfam" id="PF22917"/>
    </source>
</evidence>